<dbReference type="GO" id="GO:0003700">
    <property type="term" value="F:DNA-binding transcription factor activity"/>
    <property type="evidence" value="ECO:0007669"/>
    <property type="project" value="TreeGrafter"/>
</dbReference>
<reference evidence="3" key="1">
    <citation type="submission" date="2020-10" db="EMBL/GenBank/DDBJ databases">
        <authorList>
            <person name="Gilroy R."/>
        </authorList>
    </citation>
    <scope>NUCLEOTIDE SEQUENCE</scope>
    <source>
        <strain evidence="3">13766</strain>
    </source>
</reference>
<dbReference type="EMBL" id="DVJN01000079">
    <property type="protein sequence ID" value="HIS92153.1"/>
    <property type="molecule type" value="Genomic_DNA"/>
</dbReference>
<dbReference type="AlphaFoldDB" id="A0A9D1FZT3"/>
<dbReference type="InterPro" id="IPR010982">
    <property type="entry name" value="Lambda_DNA-bd_dom_sf"/>
</dbReference>
<evidence type="ECO:0000256" key="1">
    <source>
        <dbReference type="ARBA" id="ARBA00023125"/>
    </source>
</evidence>
<dbReference type="GO" id="GO:0003677">
    <property type="term" value="F:DNA binding"/>
    <property type="evidence" value="ECO:0007669"/>
    <property type="project" value="UniProtKB-KW"/>
</dbReference>
<dbReference type="Gene3D" id="1.10.260.40">
    <property type="entry name" value="lambda repressor-like DNA-binding domains"/>
    <property type="match status" value="1"/>
</dbReference>
<dbReference type="PANTHER" id="PTHR46797">
    <property type="entry name" value="HTH-TYPE TRANSCRIPTIONAL REGULATOR"/>
    <property type="match status" value="1"/>
</dbReference>
<dbReference type="SUPFAM" id="SSF51182">
    <property type="entry name" value="RmlC-like cupins"/>
    <property type="match status" value="1"/>
</dbReference>
<dbReference type="InterPro" id="IPR011051">
    <property type="entry name" value="RmlC_Cupin_sf"/>
</dbReference>
<name>A0A9D1FZT3_9FIRM</name>
<dbReference type="CDD" id="cd00093">
    <property type="entry name" value="HTH_XRE"/>
    <property type="match status" value="1"/>
</dbReference>
<dbReference type="Gene3D" id="2.60.120.10">
    <property type="entry name" value="Jelly Rolls"/>
    <property type="match status" value="1"/>
</dbReference>
<dbReference type="CDD" id="cd02209">
    <property type="entry name" value="cupin_XRE_C"/>
    <property type="match status" value="1"/>
</dbReference>
<feature type="domain" description="HTH cro/C1-type" evidence="2">
    <location>
        <begin position="12"/>
        <end position="66"/>
    </location>
</feature>
<reference evidence="3" key="2">
    <citation type="journal article" date="2021" name="PeerJ">
        <title>Extensive microbial diversity within the chicken gut microbiome revealed by metagenomics and culture.</title>
        <authorList>
            <person name="Gilroy R."/>
            <person name="Ravi A."/>
            <person name="Getino M."/>
            <person name="Pursley I."/>
            <person name="Horton D.L."/>
            <person name="Alikhan N.F."/>
            <person name="Baker D."/>
            <person name="Gharbi K."/>
            <person name="Hall N."/>
            <person name="Watson M."/>
            <person name="Adriaenssens E.M."/>
            <person name="Foster-Nyarko E."/>
            <person name="Jarju S."/>
            <person name="Secka A."/>
            <person name="Antonio M."/>
            <person name="Oren A."/>
            <person name="Chaudhuri R.R."/>
            <person name="La Ragione R."/>
            <person name="Hildebrand F."/>
            <person name="Pallen M.J."/>
        </authorList>
    </citation>
    <scope>NUCLEOTIDE SEQUENCE</scope>
    <source>
        <strain evidence="3">13766</strain>
    </source>
</reference>
<dbReference type="InterPro" id="IPR014710">
    <property type="entry name" value="RmlC-like_jellyroll"/>
</dbReference>
<comment type="caution">
    <text evidence="3">The sequence shown here is derived from an EMBL/GenBank/DDBJ whole genome shotgun (WGS) entry which is preliminary data.</text>
</comment>
<dbReference type="InterPro" id="IPR013096">
    <property type="entry name" value="Cupin_2"/>
</dbReference>
<dbReference type="Pfam" id="PF07883">
    <property type="entry name" value="Cupin_2"/>
    <property type="match status" value="1"/>
</dbReference>
<dbReference type="SUPFAM" id="SSF47413">
    <property type="entry name" value="lambda repressor-like DNA-binding domains"/>
    <property type="match status" value="1"/>
</dbReference>
<evidence type="ECO:0000313" key="3">
    <source>
        <dbReference type="EMBL" id="HIS92153.1"/>
    </source>
</evidence>
<dbReference type="InterPro" id="IPR050807">
    <property type="entry name" value="TransReg_Diox_bact_type"/>
</dbReference>
<dbReference type="Proteomes" id="UP000824140">
    <property type="component" value="Unassembled WGS sequence"/>
</dbReference>
<evidence type="ECO:0000259" key="2">
    <source>
        <dbReference type="PROSITE" id="PS50943"/>
    </source>
</evidence>
<accession>A0A9D1FZT3</accession>
<dbReference type="GO" id="GO:0005829">
    <property type="term" value="C:cytosol"/>
    <property type="evidence" value="ECO:0007669"/>
    <property type="project" value="TreeGrafter"/>
</dbReference>
<dbReference type="Pfam" id="PF13560">
    <property type="entry name" value="HTH_31"/>
    <property type="match status" value="1"/>
</dbReference>
<dbReference type="InterPro" id="IPR001387">
    <property type="entry name" value="Cro/C1-type_HTH"/>
</dbReference>
<gene>
    <name evidence="3" type="ORF">IAA84_03965</name>
</gene>
<proteinExistence type="predicted"/>
<dbReference type="SMART" id="SM00530">
    <property type="entry name" value="HTH_XRE"/>
    <property type="match status" value="1"/>
</dbReference>
<keyword evidence="1" id="KW-0238">DNA-binding</keyword>
<protein>
    <submittedName>
        <fullName evidence="3">Cupin domain-containing protein</fullName>
    </submittedName>
</protein>
<sequence>MSDQVMQIATRLKALREISDYTVAEAAAATGVSEAEYSAYESGSVDIPISFLLKFSALFGVDTTTVLTGEAPRLSVCALTRKNMGVDINRAEHYIYKNLAYNFNHRKVEPLLVTVVPGANAKMETNSHSGHEFDYVLEGKLRLKVGNQTMELLPGDSAYYDSIHPHAMQAIGGEACRFLAIVIP</sequence>
<dbReference type="PROSITE" id="PS50943">
    <property type="entry name" value="HTH_CROC1"/>
    <property type="match status" value="1"/>
</dbReference>
<evidence type="ECO:0000313" key="4">
    <source>
        <dbReference type="Proteomes" id="UP000824140"/>
    </source>
</evidence>
<organism evidence="3 4">
    <name type="scientific">Candidatus Alectryocaccomicrobium excrementavium</name>
    <dbReference type="NCBI Taxonomy" id="2840668"/>
    <lineage>
        <taxon>Bacteria</taxon>
        <taxon>Bacillati</taxon>
        <taxon>Bacillota</taxon>
        <taxon>Clostridia</taxon>
        <taxon>Candidatus Alectryocaccomicrobium</taxon>
    </lineage>
</organism>
<dbReference type="PANTHER" id="PTHR46797:SF19">
    <property type="entry name" value="BLL2473 PROTEIN"/>
    <property type="match status" value="1"/>
</dbReference>